<comment type="caution">
    <text evidence="1">The sequence shown here is derived from an EMBL/GenBank/DDBJ whole genome shotgun (WGS) entry which is preliminary data.</text>
</comment>
<name>A0A0F9KQ89_9ZZZZ</name>
<evidence type="ECO:0000313" key="1">
    <source>
        <dbReference type="EMBL" id="KKM84329.1"/>
    </source>
</evidence>
<proteinExistence type="predicted"/>
<reference evidence="1" key="1">
    <citation type="journal article" date="2015" name="Nature">
        <title>Complex archaea that bridge the gap between prokaryotes and eukaryotes.</title>
        <authorList>
            <person name="Spang A."/>
            <person name="Saw J.H."/>
            <person name="Jorgensen S.L."/>
            <person name="Zaremba-Niedzwiedzka K."/>
            <person name="Martijn J."/>
            <person name="Lind A.E."/>
            <person name="van Eijk R."/>
            <person name="Schleper C."/>
            <person name="Guy L."/>
            <person name="Ettema T.J."/>
        </authorList>
    </citation>
    <scope>NUCLEOTIDE SEQUENCE</scope>
</reference>
<accession>A0A0F9KQ89</accession>
<dbReference type="AlphaFoldDB" id="A0A0F9KQ89"/>
<organism evidence="1">
    <name type="scientific">marine sediment metagenome</name>
    <dbReference type="NCBI Taxonomy" id="412755"/>
    <lineage>
        <taxon>unclassified sequences</taxon>
        <taxon>metagenomes</taxon>
        <taxon>ecological metagenomes</taxon>
    </lineage>
</organism>
<dbReference type="EMBL" id="LAZR01007584">
    <property type="protein sequence ID" value="KKM84329.1"/>
    <property type="molecule type" value="Genomic_DNA"/>
</dbReference>
<protein>
    <submittedName>
        <fullName evidence="1">Uncharacterized protein</fullName>
    </submittedName>
</protein>
<gene>
    <name evidence="1" type="ORF">LCGC14_1300310</name>
</gene>
<sequence>MEPEEKSKKELNDLLTKIEGRRSPQERIEAQLDLIAGFDEINQKMLTLKQLILEKKDEEIAFPTLNIETQAEITKERIKSQEKFEIYIVDVGIIDKDRAIKEIDDRSEIGMEIIEIEKITVKLALENIKKQIDEGTVQL</sequence>